<dbReference type="EMBL" id="JABAIV010000001">
    <property type="protein sequence ID" value="NNG21951.1"/>
    <property type="molecule type" value="Genomic_DNA"/>
</dbReference>
<evidence type="ECO:0000256" key="1">
    <source>
        <dbReference type="SAM" id="SignalP"/>
    </source>
</evidence>
<proteinExistence type="predicted"/>
<dbReference type="Proteomes" id="UP000533905">
    <property type="component" value="Unassembled WGS sequence"/>
</dbReference>
<comment type="caution">
    <text evidence="2">The sequence shown here is derived from an EMBL/GenBank/DDBJ whole genome shotgun (WGS) entry which is preliminary data.</text>
</comment>
<sequence>MRARAAASLSAGLHRSPAARARQTCAALLLTALGAGQCFACYSPPAYQLISVDEQIAQAVDVSVATVVRARPDRRGMVHYDFVVIKRLRGPARDRFSIVSPAATADENPRHSDDHSDGAFWSRGGGRLANYMDCRIHPRFTVGESYLAFYGQPITRRSFERIAVVGGRPAEDKWLSHVEQRLGGPWRVDRQDEAPVAPKE</sequence>
<organism evidence="2 3">
    <name type="scientific">Telluria aromaticivorans</name>
    <dbReference type="NCBI Taxonomy" id="2725995"/>
    <lineage>
        <taxon>Bacteria</taxon>
        <taxon>Pseudomonadati</taxon>
        <taxon>Pseudomonadota</taxon>
        <taxon>Betaproteobacteria</taxon>
        <taxon>Burkholderiales</taxon>
        <taxon>Oxalobacteraceae</taxon>
        <taxon>Telluria group</taxon>
        <taxon>Telluria</taxon>
    </lineage>
</organism>
<protein>
    <submittedName>
        <fullName evidence="2">Uncharacterized protein</fullName>
    </submittedName>
</protein>
<keyword evidence="1" id="KW-0732">Signal</keyword>
<evidence type="ECO:0000313" key="2">
    <source>
        <dbReference type="EMBL" id="NNG21951.1"/>
    </source>
</evidence>
<gene>
    <name evidence="2" type="ORF">HGB41_02865</name>
</gene>
<reference evidence="2 3" key="1">
    <citation type="submission" date="2020-04" db="EMBL/GenBank/DDBJ databases">
        <title>Massilia sp. nov., a cold adapted bacteria isolated from Arctic soil.</title>
        <authorList>
            <person name="Son J."/>
            <person name="Ka J.-O."/>
        </authorList>
    </citation>
    <scope>NUCLEOTIDE SEQUENCE [LARGE SCALE GENOMIC DNA]</scope>
    <source>
        <strain evidence="2 3">ML15P13</strain>
    </source>
</reference>
<keyword evidence="3" id="KW-1185">Reference proteome</keyword>
<dbReference type="AlphaFoldDB" id="A0A7Y2JW11"/>
<dbReference type="RefSeq" id="WP_171080882.1">
    <property type="nucleotide sequence ID" value="NZ_JABAIV010000001.1"/>
</dbReference>
<name>A0A7Y2JW11_9BURK</name>
<feature type="chain" id="PRO_5031408863" evidence="1">
    <location>
        <begin position="41"/>
        <end position="200"/>
    </location>
</feature>
<evidence type="ECO:0000313" key="3">
    <source>
        <dbReference type="Proteomes" id="UP000533905"/>
    </source>
</evidence>
<accession>A0A7Y2JW11</accession>
<feature type="signal peptide" evidence="1">
    <location>
        <begin position="1"/>
        <end position="40"/>
    </location>
</feature>